<dbReference type="CDD" id="cd06225">
    <property type="entry name" value="HAMP"/>
    <property type="match status" value="1"/>
</dbReference>
<evidence type="ECO:0000256" key="4">
    <source>
        <dbReference type="SAM" id="Coils"/>
    </source>
</evidence>
<dbReference type="Gene3D" id="1.10.287.950">
    <property type="entry name" value="Methyl-accepting chemotaxis protein"/>
    <property type="match status" value="2"/>
</dbReference>
<dbReference type="AlphaFoldDB" id="A0A2T2WKP9"/>
<feature type="transmembrane region" description="Helical" evidence="5">
    <location>
        <begin position="190"/>
        <end position="208"/>
    </location>
</feature>
<accession>A0A2T2WKP9</accession>
<comment type="similarity">
    <text evidence="2">Belongs to the methyl-accepting chemotaxis (MCP) protein family.</text>
</comment>
<dbReference type="Proteomes" id="UP000241848">
    <property type="component" value="Unassembled WGS sequence"/>
</dbReference>
<dbReference type="EMBL" id="PXYV01000012">
    <property type="protein sequence ID" value="PSR22786.1"/>
    <property type="molecule type" value="Genomic_DNA"/>
</dbReference>
<keyword evidence="5" id="KW-1133">Transmembrane helix</keyword>
<evidence type="ECO:0000313" key="9">
    <source>
        <dbReference type="Proteomes" id="UP000241848"/>
    </source>
</evidence>
<dbReference type="Pfam" id="PF00015">
    <property type="entry name" value="MCPsignal"/>
    <property type="match status" value="1"/>
</dbReference>
<dbReference type="Pfam" id="PF00672">
    <property type="entry name" value="HAMP"/>
    <property type="match status" value="1"/>
</dbReference>
<dbReference type="GO" id="GO:0007165">
    <property type="term" value="P:signal transduction"/>
    <property type="evidence" value="ECO:0007669"/>
    <property type="project" value="UniProtKB-KW"/>
</dbReference>
<organism evidence="8 9">
    <name type="scientific">Sulfobacillus acidophilus</name>
    <dbReference type="NCBI Taxonomy" id="53633"/>
    <lineage>
        <taxon>Bacteria</taxon>
        <taxon>Bacillati</taxon>
        <taxon>Bacillota</taxon>
        <taxon>Clostridia</taxon>
        <taxon>Eubacteriales</taxon>
        <taxon>Clostridiales Family XVII. Incertae Sedis</taxon>
        <taxon>Sulfobacillus</taxon>
    </lineage>
</organism>
<sequence length="682" mass="71403">MWSRLSLSTKLAASMAAILVLLALADGWLVWRTSQANRTVVQVSTQAVPFLVQTSHVAATFNHVDGVMNAYLLEASQKNPALVSEKWAKVSRLKGELLGEFAALQRTGFDPSGVARLRQAWTHYDYYTQLAHRAIDAHQLSRAITAQTVSNSPATKAMNAAVSGVGVYGATHVSMRLTRVRQQLIGSRDLTLLAWIITALVAVAALILQWRGIARPLRALAGVAHGLAQGDIQQTLPQTMEDETGELAAAFEALMTYFQSLAAVAQSIGQGDLSNAVDVASPQDVLGQAIKVMQEQLRGLLQDTQAVALTVHQQTTELREAADRTGAAAQQIAETVTQTAAATSQSAQGLQIVAEKIQSVNDAGTRVADSVTSQSDAVRQSSSALSALATAQETLATASRTLRVVSDTAQKAQTTGRQEVERTLDAIHAMATTMTRVTSAMEGLAERSQAIDHIVEAIGSIAEQTNLLALNAAIEAARAGEAGRGFAVVAEEVRRLAEQSAHEAQGIRALVTAIQQEVTQAATAVGEGESLTAGGLATAASTQEALAAIGTAFGAVAQESVGLEQAVSAVLQQSGQLTNAMDVIARMADTNQQAAQELAQATLEVSATVEEIAANFEETSAALDTVADHTRNVARLSVAVADQVVPLTAAAGSLRAQVERYRIESGSAGLPIAPVPESAAAR</sequence>
<evidence type="ECO:0000256" key="1">
    <source>
        <dbReference type="ARBA" id="ARBA00023224"/>
    </source>
</evidence>
<evidence type="ECO:0000256" key="3">
    <source>
        <dbReference type="PROSITE-ProRule" id="PRU00284"/>
    </source>
</evidence>
<protein>
    <submittedName>
        <fullName evidence="8">Methyl-accepting chemotaxis protein</fullName>
    </submittedName>
</protein>
<keyword evidence="1 3" id="KW-0807">Transducer</keyword>
<dbReference type="SMART" id="SM00283">
    <property type="entry name" value="MA"/>
    <property type="match status" value="1"/>
</dbReference>
<feature type="domain" description="Methyl-accepting transducer" evidence="6">
    <location>
        <begin position="349"/>
        <end position="613"/>
    </location>
</feature>
<feature type="coiled-coil region" evidence="4">
    <location>
        <begin position="584"/>
        <end position="611"/>
    </location>
</feature>
<dbReference type="PROSITE" id="PS50111">
    <property type="entry name" value="CHEMOTAXIS_TRANSDUC_2"/>
    <property type="match status" value="1"/>
</dbReference>
<dbReference type="GO" id="GO:0016020">
    <property type="term" value="C:membrane"/>
    <property type="evidence" value="ECO:0007669"/>
    <property type="project" value="InterPro"/>
</dbReference>
<dbReference type="PANTHER" id="PTHR32089:SF112">
    <property type="entry name" value="LYSOZYME-LIKE PROTEIN-RELATED"/>
    <property type="match status" value="1"/>
</dbReference>
<name>A0A2T2WKP9_9FIRM</name>
<comment type="caution">
    <text evidence="8">The sequence shown here is derived from an EMBL/GenBank/DDBJ whole genome shotgun (WGS) entry which is preliminary data.</text>
</comment>
<dbReference type="InterPro" id="IPR003660">
    <property type="entry name" value="HAMP_dom"/>
</dbReference>
<proteinExistence type="inferred from homology"/>
<gene>
    <name evidence="8" type="ORF">C7B45_05495</name>
</gene>
<evidence type="ECO:0000313" key="8">
    <source>
        <dbReference type="EMBL" id="PSR22786.1"/>
    </source>
</evidence>
<evidence type="ECO:0000256" key="5">
    <source>
        <dbReference type="SAM" id="Phobius"/>
    </source>
</evidence>
<dbReference type="SUPFAM" id="SSF158472">
    <property type="entry name" value="HAMP domain-like"/>
    <property type="match status" value="1"/>
</dbReference>
<evidence type="ECO:0000259" key="7">
    <source>
        <dbReference type="PROSITE" id="PS50885"/>
    </source>
</evidence>
<keyword evidence="5" id="KW-0472">Membrane</keyword>
<keyword evidence="5" id="KW-0812">Transmembrane</keyword>
<evidence type="ECO:0000256" key="2">
    <source>
        <dbReference type="ARBA" id="ARBA00029447"/>
    </source>
</evidence>
<feature type="domain" description="HAMP" evidence="7">
    <location>
        <begin position="211"/>
        <end position="263"/>
    </location>
</feature>
<reference evidence="8 9" key="1">
    <citation type="journal article" date="2014" name="BMC Genomics">
        <title>Comparison of environmental and isolate Sulfobacillus genomes reveals diverse carbon, sulfur, nitrogen, and hydrogen metabolisms.</title>
        <authorList>
            <person name="Justice N.B."/>
            <person name="Norman A."/>
            <person name="Brown C.T."/>
            <person name="Singh A."/>
            <person name="Thomas B.C."/>
            <person name="Banfield J.F."/>
        </authorList>
    </citation>
    <scope>NUCLEOTIDE SEQUENCE [LARGE SCALE GENOMIC DNA]</scope>
    <source>
        <strain evidence="8">AMDSBA3</strain>
    </source>
</reference>
<keyword evidence="4" id="KW-0175">Coiled coil</keyword>
<dbReference type="InterPro" id="IPR004089">
    <property type="entry name" value="MCPsignal_dom"/>
</dbReference>
<dbReference type="SMART" id="SM00304">
    <property type="entry name" value="HAMP"/>
    <property type="match status" value="2"/>
</dbReference>
<dbReference type="PROSITE" id="PS50885">
    <property type="entry name" value="HAMP"/>
    <property type="match status" value="1"/>
</dbReference>
<dbReference type="PANTHER" id="PTHR32089">
    <property type="entry name" value="METHYL-ACCEPTING CHEMOTAXIS PROTEIN MCPB"/>
    <property type="match status" value="1"/>
</dbReference>
<dbReference type="SUPFAM" id="SSF58104">
    <property type="entry name" value="Methyl-accepting chemotaxis protein (MCP) signaling domain"/>
    <property type="match status" value="1"/>
</dbReference>
<evidence type="ECO:0000259" key="6">
    <source>
        <dbReference type="PROSITE" id="PS50111"/>
    </source>
</evidence>
<dbReference type="Gene3D" id="6.10.340.10">
    <property type="match status" value="1"/>
</dbReference>